<comment type="caution">
    <text evidence="1">The sequence shown here is derived from an EMBL/GenBank/DDBJ whole genome shotgun (WGS) entry which is preliminary data.</text>
</comment>
<reference evidence="1 2" key="1">
    <citation type="submission" date="2024-09" db="EMBL/GenBank/DDBJ databases">
        <authorList>
            <person name="Sun Q."/>
            <person name="Mori K."/>
        </authorList>
    </citation>
    <scope>NUCLEOTIDE SEQUENCE [LARGE SCALE GENOMIC DNA]</scope>
    <source>
        <strain evidence="1 2">JCM 13503</strain>
    </source>
</reference>
<dbReference type="RefSeq" id="WP_380006369.1">
    <property type="nucleotide sequence ID" value="NZ_JBHLYR010000014.1"/>
</dbReference>
<accession>A0ABV6AXJ1</accession>
<keyword evidence="2" id="KW-1185">Reference proteome</keyword>
<proteinExistence type="predicted"/>
<evidence type="ECO:0000313" key="2">
    <source>
        <dbReference type="Proteomes" id="UP001589733"/>
    </source>
</evidence>
<organism evidence="1 2">
    <name type="scientific">Deinococcus oregonensis</name>
    <dbReference type="NCBI Taxonomy" id="1805970"/>
    <lineage>
        <taxon>Bacteria</taxon>
        <taxon>Thermotogati</taxon>
        <taxon>Deinococcota</taxon>
        <taxon>Deinococci</taxon>
        <taxon>Deinococcales</taxon>
        <taxon>Deinococcaceae</taxon>
        <taxon>Deinococcus</taxon>
    </lineage>
</organism>
<gene>
    <name evidence="1" type="ORF">ACFFLM_05435</name>
</gene>
<feature type="non-terminal residue" evidence="1">
    <location>
        <position position="247"/>
    </location>
</feature>
<dbReference type="EMBL" id="JBHLYR010000014">
    <property type="protein sequence ID" value="MFB9991415.1"/>
    <property type="molecule type" value="Genomic_DNA"/>
</dbReference>
<protein>
    <recommendedName>
        <fullName evidence="3">Urease accessory protein UreD</fullName>
    </recommendedName>
</protein>
<evidence type="ECO:0000313" key="1">
    <source>
        <dbReference type="EMBL" id="MFB9991415.1"/>
    </source>
</evidence>
<sequence length="247" mass="24735">MIPELAPGTRLDLASLLPSSQATPLTVRVAGAGPGPLPRGLRIWAVRAGAQFAPGTLLTWGPGGPGRGATRGEIGVAGVSLDLVQLLAPGPGDELRLGASWPARASTALGTSAPAPLALEVCSGESVVARVSLQSPPSHEGAGAWCLARIYRSASGVLRLHVQAERLRDLPELARLLGISPELLALPAVPAPPAVPSPAVPPADLPQGGVLSASVGRLRRAWRAVLAVAALADVPPAAAGEAAALPA</sequence>
<name>A0ABV6AXJ1_9DEIO</name>
<dbReference type="Proteomes" id="UP001589733">
    <property type="component" value="Unassembled WGS sequence"/>
</dbReference>
<evidence type="ECO:0008006" key="3">
    <source>
        <dbReference type="Google" id="ProtNLM"/>
    </source>
</evidence>